<dbReference type="Gene3D" id="3.90.550.10">
    <property type="entry name" value="Spore Coat Polysaccharide Biosynthesis Protein SpsA, Chain A"/>
    <property type="match status" value="1"/>
</dbReference>
<accession>A0A9E7D0S4</accession>
<evidence type="ECO:0000313" key="1">
    <source>
        <dbReference type="EMBL" id="UNO50107.1"/>
    </source>
</evidence>
<proteinExistence type="predicted"/>
<organism evidence="1 2">
    <name type="scientific">Alicyclobacillus acidoterrestris (strain ATCC 49025 / DSM 3922 / CIP 106132 / NCIMB 13137 / GD3B)</name>
    <dbReference type="NCBI Taxonomy" id="1356854"/>
    <lineage>
        <taxon>Bacteria</taxon>
        <taxon>Bacillati</taxon>
        <taxon>Bacillota</taxon>
        <taxon>Bacilli</taxon>
        <taxon>Bacillales</taxon>
        <taxon>Alicyclobacillaceae</taxon>
        <taxon>Alicyclobacillus</taxon>
    </lineage>
</organism>
<dbReference type="InterPro" id="IPR005835">
    <property type="entry name" value="NTP_transferase_dom"/>
</dbReference>
<dbReference type="GO" id="GO:0016740">
    <property type="term" value="F:transferase activity"/>
    <property type="evidence" value="ECO:0007669"/>
    <property type="project" value="UniProtKB-KW"/>
</dbReference>
<dbReference type="Pfam" id="PF00483">
    <property type="entry name" value="NTP_transferase"/>
    <property type="match status" value="1"/>
</dbReference>
<reference evidence="2" key="1">
    <citation type="journal article" date="2022" name="G3 (Bethesda)">
        <title>Unveiling the complete genome sequence of Alicyclobacillus acidoterrestris DSM 3922T, a taint-producing strain.</title>
        <authorList>
            <person name="Leonardo I.C."/>
            <person name="Barreto Crespo M.T."/>
            <person name="Gaspar F.B."/>
        </authorList>
    </citation>
    <scope>NUCLEOTIDE SEQUENCE [LARGE SCALE GENOMIC DNA]</scope>
    <source>
        <strain evidence="2">DSM 3922</strain>
    </source>
</reference>
<dbReference type="AlphaFoldDB" id="T0BPN0"/>
<protein>
    <submittedName>
        <fullName evidence="1">NTP transferase domain-containing protein</fullName>
    </submittedName>
</protein>
<dbReference type="SUPFAM" id="SSF53448">
    <property type="entry name" value="Nucleotide-diphospho-sugar transferases"/>
    <property type="match status" value="1"/>
</dbReference>
<accession>T0BPN0</accession>
<sequence>MEAVIITGGKGLRLAPFTKVLPKGLLPIGDQPILEIIVKQLKYHGFTTIHMACGYLASLIQTYFEDGRKWGVDIDYVVEDKPLGTIGPLRKVPLVGQEPVLIMNCDVLTTLDFRNMMAFHRATDSSLTIASQDRRVPIEFGVLRTDGIRVTKFLEKPERRELVSMGIYVADPALVRHIPQDTYYDMPDLILKLLAAGEPVQHYENQSFWLDIGRQSDFAQASEIFPSIQSQLLPGEIT</sequence>
<dbReference type="EMBL" id="CP080467">
    <property type="protein sequence ID" value="UNO50107.1"/>
    <property type="molecule type" value="Genomic_DNA"/>
</dbReference>
<dbReference type="PANTHER" id="PTHR22572">
    <property type="entry name" value="SUGAR-1-PHOSPHATE GUANYL TRANSFERASE"/>
    <property type="match status" value="1"/>
</dbReference>
<dbReference type="OrthoDB" id="9801899at2"/>
<dbReference type="Proteomes" id="UP000829401">
    <property type="component" value="Chromosome"/>
</dbReference>
<evidence type="ECO:0000313" key="2">
    <source>
        <dbReference type="Proteomes" id="UP000829401"/>
    </source>
</evidence>
<dbReference type="STRING" id="1356854.N007_14330"/>
<keyword evidence="1" id="KW-0808">Transferase</keyword>
<gene>
    <name evidence="1" type="ORF">K1I37_06355</name>
</gene>
<dbReference type="InterPro" id="IPR050486">
    <property type="entry name" value="Mannose-1P_guanyltransferase"/>
</dbReference>
<keyword evidence="2" id="KW-1185">Reference proteome</keyword>
<dbReference type="InterPro" id="IPR029044">
    <property type="entry name" value="Nucleotide-diphossugar_trans"/>
</dbReference>
<dbReference type="KEGG" id="aaco:K1I37_06355"/>
<dbReference type="RefSeq" id="WP_021298013.1">
    <property type="nucleotide sequence ID" value="NZ_AURB01000167.1"/>
</dbReference>
<dbReference type="eggNOG" id="COG1208">
    <property type="taxonomic scope" value="Bacteria"/>
</dbReference>
<name>T0BPN0_ALIAG</name>